<evidence type="ECO:0000256" key="1">
    <source>
        <dbReference type="SAM" id="Coils"/>
    </source>
</evidence>
<dbReference type="PANTHER" id="PTHR45823">
    <property type="entry name" value="T-SNARE COILED-COIL HOMOLOGY DOMAIN-CONTAINING PROTEIN"/>
    <property type="match status" value="1"/>
</dbReference>
<proteinExistence type="predicted"/>
<dbReference type="PANTHER" id="PTHR45823:SF1">
    <property type="entry name" value="T-SNARE COILED-COIL HOMOLOGY DOMAIN-CONTAINING PROTEIN"/>
    <property type="match status" value="1"/>
</dbReference>
<sequence>MEDRMKSMEDRMESKMKKFAKIIKNSVTSGAYNVVSTPRTIQLPIYDSTTPWSSYKKQFEAATAVNLWEEAQKATAVVIALRGAALDILQTLSEEERNRYSALTTALELRFGDDYLKQVFADQLKTRTQKVGESPQEFAADVKKMVRLANSETPPTVQERLATETFVNGIPDVEVKKVLHPSRYQTSSDALIRALEVEAGYISSRTCYKVSIAETEKEENNKIEKLLEKLLQQIDALFRRRENDVSPKQSVDCYRWGAKDIILH</sequence>
<protein>
    <recommendedName>
        <fullName evidence="4">Retrotransposon gag domain-containing protein</fullName>
    </recommendedName>
</protein>
<accession>A0AA38MHE0</accession>
<comment type="caution">
    <text evidence="2">The sequence shown here is derived from an EMBL/GenBank/DDBJ whole genome shotgun (WGS) entry which is preliminary data.</text>
</comment>
<gene>
    <name evidence="2" type="ORF">Zmor_014852</name>
</gene>
<evidence type="ECO:0000313" key="3">
    <source>
        <dbReference type="Proteomes" id="UP001168821"/>
    </source>
</evidence>
<keyword evidence="1" id="KW-0175">Coiled coil</keyword>
<keyword evidence="3" id="KW-1185">Reference proteome</keyword>
<dbReference type="EMBL" id="JALNTZ010000004">
    <property type="protein sequence ID" value="KAJ3655734.1"/>
    <property type="molecule type" value="Genomic_DNA"/>
</dbReference>
<dbReference type="Proteomes" id="UP001168821">
    <property type="component" value="Unassembled WGS sequence"/>
</dbReference>
<organism evidence="2 3">
    <name type="scientific">Zophobas morio</name>
    <dbReference type="NCBI Taxonomy" id="2755281"/>
    <lineage>
        <taxon>Eukaryota</taxon>
        <taxon>Metazoa</taxon>
        <taxon>Ecdysozoa</taxon>
        <taxon>Arthropoda</taxon>
        <taxon>Hexapoda</taxon>
        <taxon>Insecta</taxon>
        <taxon>Pterygota</taxon>
        <taxon>Neoptera</taxon>
        <taxon>Endopterygota</taxon>
        <taxon>Coleoptera</taxon>
        <taxon>Polyphaga</taxon>
        <taxon>Cucujiformia</taxon>
        <taxon>Tenebrionidae</taxon>
        <taxon>Zophobas</taxon>
    </lineage>
</organism>
<dbReference type="AlphaFoldDB" id="A0AA38MHE0"/>
<evidence type="ECO:0000313" key="2">
    <source>
        <dbReference type="EMBL" id="KAJ3655734.1"/>
    </source>
</evidence>
<evidence type="ECO:0008006" key="4">
    <source>
        <dbReference type="Google" id="ProtNLM"/>
    </source>
</evidence>
<name>A0AA38MHE0_9CUCU</name>
<reference evidence="2" key="1">
    <citation type="journal article" date="2023" name="G3 (Bethesda)">
        <title>Whole genome assemblies of Zophobas morio and Tenebrio molitor.</title>
        <authorList>
            <person name="Kaur S."/>
            <person name="Stinson S.A."/>
            <person name="diCenzo G.C."/>
        </authorList>
    </citation>
    <scope>NUCLEOTIDE SEQUENCE</scope>
    <source>
        <strain evidence="2">QUZm001</strain>
    </source>
</reference>
<feature type="coiled-coil region" evidence="1">
    <location>
        <begin position="213"/>
        <end position="240"/>
    </location>
</feature>